<dbReference type="Proteomes" id="UP000241010">
    <property type="component" value="Unassembled WGS sequence"/>
</dbReference>
<dbReference type="RefSeq" id="WP_107663185.1">
    <property type="nucleotide sequence ID" value="NZ_PZKG01000021.1"/>
</dbReference>
<dbReference type="Gene3D" id="1.10.1660.10">
    <property type="match status" value="1"/>
</dbReference>
<comment type="caution">
    <text evidence="1">The sequence shown here is derived from an EMBL/GenBank/DDBJ whole genome shotgun (WGS) entry which is preliminary data.</text>
</comment>
<keyword evidence="2" id="KW-1185">Reference proteome</keyword>
<gene>
    <name evidence="1" type="ORF">C5F48_06960</name>
</gene>
<dbReference type="AlphaFoldDB" id="A0A2T4JX54"/>
<dbReference type="EMBL" id="PZKG01000021">
    <property type="protein sequence ID" value="PTE22494.1"/>
    <property type="molecule type" value="Genomic_DNA"/>
</dbReference>
<evidence type="ECO:0000313" key="2">
    <source>
        <dbReference type="Proteomes" id="UP000241010"/>
    </source>
</evidence>
<dbReference type="OrthoDB" id="9800876at2"/>
<evidence type="ECO:0000313" key="1">
    <source>
        <dbReference type="EMBL" id="PTE22494.1"/>
    </source>
</evidence>
<reference evidence="1 2" key="1">
    <citation type="submission" date="2018-03" db="EMBL/GenBank/DDBJ databases">
        <title>Cereibacter changlensis.</title>
        <authorList>
            <person name="Meyer T.E."/>
            <person name="Miller S."/>
            <person name="Lodha T."/>
            <person name="Gandham S."/>
            <person name="Chintalapati S."/>
            <person name="Chintalapati V.R."/>
        </authorList>
    </citation>
    <scope>NUCLEOTIDE SEQUENCE [LARGE SCALE GENOMIC DNA]</scope>
    <source>
        <strain evidence="1 2">JA139</strain>
    </source>
</reference>
<sequence length="115" mass="12840">MMDLYSNDHILTLVPGMTPERLFAFLEARLVIPTVEPTASASIQLFTPLDVARLRFLCELVDDLDLDERTLGVVMALLDKLHAARHDLRCLACAIEAEPPDVRTRIGLALTRLKS</sequence>
<accession>A0A2T4JX54</accession>
<protein>
    <recommendedName>
        <fullName evidence="3">Chaperone modulatory protein CbpM</fullName>
    </recommendedName>
</protein>
<name>A0A2T4JX54_9RHOB</name>
<organism evidence="1 2">
    <name type="scientific">Cereibacter changlensis JA139</name>
    <dbReference type="NCBI Taxonomy" id="1188249"/>
    <lineage>
        <taxon>Bacteria</taxon>
        <taxon>Pseudomonadati</taxon>
        <taxon>Pseudomonadota</taxon>
        <taxon>Alphaproteobacteria</taxon>
        <taxon>Rhodobacterales</taxon>
        <taxon>Paracoccaceae</taxon>
        <taxon>Cereibacter</taxon>
    </lineage>
</organism>
<proteinExistence type="predicted"/>
<evidence type="ECO:0008006" key="3">
    <source>
        <dbReference type="Google" id="ProtNLM"/>
    </source>
</evidence>